<comment type="caution">
    <text evidence="2">The sequence shown here is derived from an EMBL/GenBank/DDBJ whole genome shotgun (WGS) entry which is preliminary data.</text>
</comment>
<dbReference type="Gene3D" id="3.40.50.1820">
    <property type="entry name" value="alpha/beta hydrolase"/>
    <property type="match status" value="1"/>
</dbReference>
<organism evidence="2 3">
    <name type="scientific">Hibiscus sabdariffa</name>
    <name type="common">roselle</name>
    <dbReference type="NCBI Taxonomy" id="183260"/>
    <lineage>
        <taxon>Eukaryota</taxon>
        <taxon>Viridiplantae</taxon>
        <taxon>Streptophyta</taxon>
        <taxon>Embryophyta</taxon>
        <taxon>Tracheophyta</taxon>
        <taxon>Spermatophyta</taxon>
        <taxon>Magnoliopsida</taxon>
        <taxon>eudicotyledons</taxon>
        <taxon>Gunneridae</taxon>
        <taxon>Pentapetalae</taxon>
        <taxon>rosids</taxon>
        <taxon>malvids</taxon>
        <taxon>Malvales</taxon>
        <taxon>Malvaceae</taxon>
        <taxon>Malvoideae</taxon>
        <taxon>Hibiscus</taxon>
    </lineage>
</organism>
<evidence type="ECO:0000259" key="1">
    <source>
        <dbReference type="Pfam" id="PF02129"/>
    </source>
</evidence>
<dbReference type="PANTHER" id="PTHR42103:SF2">
    <property type="entry name" value="AB HYDROLASE-1 DOMAIN-CONTAINING PROTEIN"/>
    <property type="match status" value="1"/>
</dbReference>
<keyword evidence="3" id="KW-1185">Reference proteome</keyword>
<evidence type="ECO:0000313" key="3">
    <source>
        <dbReference type="Proteomes" id="UP001472677"/>
    </source>
</evidence>
<dbReference type="Proteomes" id="UP001472677">
    <property type="component" value="Unassembled WGS sequence"/>
</dbReference>
<dbReference type="InterPro" id="IPR029058">
    <property type="entry name" value="AB_hydrolase_fold"/>
</dbReference>
<sequence length="224" mass="23991">MPSYTVESSTVEAPDGVNLRTRIFRPKQVTKDNKNMAIVLVHPYSIMGGCQDLMQGIASGLANKGYPAVTFDMRGVGRSTGKPSLTGFAEVADVVAVCNWVSQIISSHKILLLGSSAGAPIAGSAVDQLEQVVGYVSLGYPFGMMASILFGRHHNAILQSPKPKLFVMGTRDGFTSVNQLNNKLKSAAGRTEKHLIQGVSHFEMEGPDYDAAMVNCILEFIASL</sequence>
<dbReference type="InterPro" id="IPR000383">
    <property type="entry name" value="Xaa-Pro-like_dom"/>
</dbReference>
<gene>
    <name evidence="2" type="ORF">V6N12_004484</name>
</gene>
<reference evidence="2 3" key="1">
    <citation type="journal article" date="2024" name="G3 (Bethesda)">
        <title>Genome assembly of Hibiscus sabdariffa L. provides insights into metabolisms of medicinal natural products.</title>
        <authorList>
            <person name="Kim T."/>
        </authorList>
    </citation>
    <scope>NUCLEOTIDE SEQUENCE [LARGE SCALE GENOMIC DNA]</scope>
    <source>
        <strain evidence="2">TK-2024</strain>
        <tissue evidence="2">Old leaves</tissue>
    </source>
</reference>
<dbReference type="Pfam" id="PF02129">
    <property type="entry name" value="Peptidase_S15"/>
    <property type="match status" value="1"/>
</dbReference>
<feature type="domain" description="Xaa-Pro dipeptidyl-peptidase-like" evidence="1">
    <location>
        <begin position="15"/>
        <end position="119"/>
    </location>
</feature>
<proteinExistence type="predicted"/>
<name>A0ABR2CNV0_9ROSI</name>
<dbReference type="PANTHER" id="PTHR42103">
    <property type="entry name" value="ALPHA/BETA-HYDROLASES SUPERFAMILY PROTEIN"/>
    <property type="match status" value="1"/>
</dbReference>
<dbReference type="EMBL" id="JBBPBM010000049">
    <property type="protein sequence ID" value="KAK8520549.1"/>
    <property type="molecule type" value="Genomic_DNA"/>
</dbReference>
<dbReference type="SUPFAM" id="SSF53474">
    <property type="entry name" value="alpha/beta-Hydrolases"/>
    <property type="match status" value="1"/>
</dbReference>
<protein>
    <recommendedName>
        <fullName evidence="1">Xaa-Pro dipeptidyl-peptidase-like domain-containing protein</fullName>
    </recommendedName>
</protein>
<evidence type="ECO:0000313" key="2">
    <source>
        <dbReference type="EMBL" id="KAK8520549.1"/>
    </source>
</evidence>
<accession>A0ABR2CNV0</accession>